<organism evidence="2 3">
    <name type="scientific">Kribbella caucasensis</name>
    <dbReference type="NCBI Taxonomy" id="2512215"/>
    <lineage>
        <taxon>Bacteria</taxon>
        <taxon>Bacillati</taxon>
        <taxon>Actinomycetota</taxon>
        <taxon>Actinomycetes</taxon>
        <taxon>Propionibacteriales</taxon>
        <taxon>Kribbellaceae</taxon>
        <taxon>Kribbella</taxon>
    </lineage>
</organism>
<feature type="chain" id="PRO_5021000193" evidence="1">
    <location>
        <begin position="28"/>
        <end position="58"/>
    </location>
</feature>
<reference evidence="2 3" key="1">
    <citation type="submission" date="2019-03" db="EMBL/GenBank/DDBJ databases">
        <title>Genomic Encyclopedia of Type Strains, Phase III (KMG-III): the genomes of soil and plant-associated and newly described type strains.</title>
        <authorList>
            <person name="Whitman W."/>
        </authorList>
    </citation>
    <scope>NUCLEOTIDE SEQUENCE [LARGE SCALE GENOMIC DNA]</scope>
    <source>
        <strain evidence="2 3">VKM Ac-2527</strain>
    </source>
</reference>
<evidence type="ECO:0000313" key="2">
    <source>
        <dbReference type="EMBL" id="TDO33219.1"/>
    </source>
</evidence>
<keyword evidence="1" id="KW-0732">Signal</keyword>
<dbReference type="AlphaFoldDB" id="A0A4R6JBX3"/>
<name>A0A4R6JBX3_9ACTN</name>
<sequence>MPDSFSPFLPFASMLLVVFAAPVSALAARVQRGSEHNAWEGTCEARERCRDWASLTNA</sequence>
<gene>
    <name evidence="2" type="ORF">EV643_13317</name>
</gene>
<dbReference type="EMBL" id="SNWQ01000033">
    <property type="protein sequence ID" value="TDO33219.1"/>
    <property type="molecule type" value="Genomic_DNA"/>
</dbReference>
<evidence type="ECO:0000256" key="1">
    <source>
        <dbReference type="SAM" id="SignalP"/>
    </source>
</evidence>
<dbReference type="RefSeq" id="WP_166665746.1">
    <property type="nucleotide sequence ID" value="NZ_SNWQ01000033.1"/>
</dbReference>
<dbReference type="Proteomes" id="UP000295388">
    <property type="component" value="Unassembled WGS sequence"/>
</dbReference>
<feature type="signal peptide" evidence="1">
    <location>
        <begin position="1"/>
        <end position="27"/>
    </location>
</feature>
<evidence type="ECO:0000313" key="3">
    <source>
        <dbReference type="Proteomes" id="UP000295388"/>
    </source>
</evidence>
<protein>
    <submittedName>
        <fullName evidence="2">Uncharacterized protein</fullName>
    </submittedName>
</protein>
<accession>A0A4R6JBX3</accession>
<keyword evidence="3" id="KW-1185">Reference proteome</keyword>
<proteinExistence type="predicted"/>
<comment type="caution">
    <text evidence="2">The sequence shown here is derived from an EMBL/GenBank/DDBJ whole genome shotgun (WGS) entry which is preliminary data.</text>
</comment>